<feature type="transmembrane region" description="Helical" evidence="1">
    <location>
        <begin position="711"/>
        <end position="732"/>
    </location>
</feature>
<feature type="signal peptide" evidence="2">
    <location>
        <begin position="1"/>
        <end position="24"/>
    </location>
</feature>
<accession>A0A7S4DH95</accession>
<dbReference type="EMBL" id="HBIV01005286">
    <property type="protein sequence ID" value="CAE0649640.1"/>
    <property type="molecule type" value="Transcribed_RNA"/>
</dbReference>
<feature type="transmembrane region" description="Helical" evidence="1">
    <location>
        <begin position="383"/>
        <end position="406"/>
    </location>
</feature>
<dbReference type="AlphaFoldDB" id="A0A7S4DH95"/>
<feature type="chain" id="PRO_5030823352" description="Protein tweety homolog" evidence="2">
    <location>
        <begin position="25"/>
        <end position="801"/>
    </location>
</feature>
<protein>
    <recommendedName>
        <fullName evidence="4">Protein tweety homolog</fullName>
    </recommendedName>
</protein>
<keyword evidence="1" id="KW-0472">Membrane</keyword>
<reference evidence="3" key="1">
    <citation type="submission" date="2021-01" db="EMBL/GenBank/DDBJ databases">
        <authorList>
            <person name="Corre E."/>
            <person name="Pelletier E."/>
            <person name="Niang G."/>
            <person name="Scheremetjew M."/>
            <person name="Finn R."/>
            <person name="Kale V."/>
            <person name="Holt S."/>
            <person name="Cochrane G."/>
            <person name="Meng A."/>
            <person name="Brown T."/>
            <person name="Cohen L."/>
        </authorList>
    </citation>
    <scope>NUCLEOTIDE SEQUENCE</scope>
    <source>
        <strain evidence="3">CCCM811</strain>
    </source>
</reference>
<evidence type="ECO:0000256" key="2">
    <source>
        <dbReference type="SAM" id="SignalP"/>
    </source>
</evidence>
<evidence type="ECO:0008006" key="4">
    <source>
        <dbReference type="Google" id="ProtNLM"/>
    </source>
</evidence>
<evidence type="ECO:0000256" key="1">
    <source>
        <dbReference type="SAM" id="Phobius"/>
    </source>
</evidence>
<gene>
    <name evidence="3" type="ORF">LGLO00237_LOCUS3778</name>
</gene>
<sequence>MITIPNQVHSTLLAIVCTVGGVSASVATSGTRDLPADKMLRDWEGEEYTNQVIAQSGGLGIGLGIVFSACMLLHLLCWGHCGKSCRCCWFKFENTRQMAPFRQRESVPGKPGTRPCYYHVFAWACFLLALGGAIAACTSHAEVYTELDVAMSNAQDLFANFNDLQCKGPATALLREGKSLNEIKDMYGGGLYGILGTCDEASIGTLIKQARDGTDAIYPPTVGLIDQMQALVPALDQVVTGIDQMMALSVGINQTVSGLDTLNKAISADVEGLYSSGGDFEGLLPNTTEIPKPDQVDKTAPTAALVPLTKAKAEMTAASDRVKPIVQNTLGVQGKAEVLEAYKNITKQEDKLADQLFQNMAVLNDKMEMVEGYHEDLGQYETILTAIVVIIFTVAVIGLLIMILGFRLRKAWKMSLGAYMIFAVTFWIFVLLGVALAGTMIVHDACGCNGDYSVDGCSTMSELITTNMGSKVAYIGTNEYLIAPAVDGFIRCPKFGDGRVLDYYPNYTNTSNTVDLLDALQEFNLTDETQKAKNIVRSAAVNLTLSPEASQTAVHLRTAATVMSQVSVGVGYDFTQDGQQYAYLFGELASPSAPEYYPANFSQDVNFLNLQRLGRLNVTNRMMETTRNDLIQRTMLFVGTVEVLRNATIALDTKVNASRNGLLTSTASMERLVKKVLEFNRESPCGFIGEGYNSIAVGSICKTTYLNLESLIPGIVVALFGILLGFTMLVVMRDCAIIDRQLMSPQPGSFGDMYVEEGKVDDRSTKPVGSNAVPLQSIDKPSTMDFVSRPPTNVGSTVNIV</sequence>
<name>A0A7S4DH95_9EUKA</name>
<feature type="transmembrane region" description="Helical" evidence="1">
    <location>
        <begin position="116"/>
        <end position="136"/>
    </location>
</feature>
<keyword evidence="1" id="KW-1133">Transmembrane helix</keyword>
<feature type="transmembrane region" description="Helical" evidence="1">
    <location>
        <begin position="418"/>
        <end position="442"/>
    </location>
</feature>
<evidence type="ECO:0000313" key="3">
    <source>
        <dbReference type="EMBL" id="CAE0649640.1"/>
    </source>
</evidence>
<keyword evidence="2" id="KW-0732">Signal</keyword>
<feature type="transmembrane region" description="Helical" evidence="1">
    <location>
        <begin position="48"/>
        <end position="76"/>
    </location>
</feature>
<keyword evidence="1" id="KW-0812">Transmembrane</keyword>
<proteinExistence type="predicted"/>
<organism evidence="3">
    <name type="scientific">Lotharella globosa</name>
    <dbReference type="NCBI Taxonomy" id="91324"/>
    <lineage>
        <taxon>Eukaryota</taxon>
        <taxon>Sar</taxon>
        <taxon>Rhizaria</taxon>
        <taxon>Cercozoa</taxon>
        <taxon>Chlorarachniophyceae</taxon>
        <taxon>Lotharella</taxon>
    </lineage>
</organism>